<accession>A0A5C5U6M2</accession>
<dbReference type="OrthoDB" id="9790057at2"/>
<dbReference type="InterPro" id="IPR051532">
    <property type="entry name" value="Ester_Hydrolysis_Enzymes"/>
</dbReference>
<organism evidence="3 4">
    <name type="scientific">Luteimonas marina</name>
    <dbReference type="NCBI Taxonomy" id="488485"/>
    <lineage>
        <taxon>Bacteria</taxon>
        <taxon>Pseudomonadati</taxon>
        <taxon>Pseudomonadota</taxon>
        <taxon>Gammaproteobacteria</taxon>
        <taxon>Lysobacterales</taxon>
        <taxon>Lysobacteraceae</taxon>
        <taxon>Luteimonas</taxon>
    </lineage>
</organism>
<dbReference type="SUPFAM" id="SSF52266">
    <property type="entry name" value="SGNH hydrolase"/>
    <property type="match status" value="1"/>
</dbReference>
<feature type="signal peptide" evidence="1">
    <location>
        <begin position="1"/>
        <end position="22"/>
    </location>
</feature>
<dbReference type="CDD" id="cd04502">
    <property type="entry name" value="SGNH_hydrolase_like_7"/>
    <property type="match status" value="1"/>
</dbReference>
<feature type="chain" id="PRO_5023001783" description="SGNH hydrolase-type esterase domain-containing protein" evidence="1">
    <location>
        <begin position="23"/>
        <end position="241"/>
    </location>
</feature>
<gene>
    <name evidence="3" type="ORF">FQY83_07755</name>
</gene>
<dbReference type="EMBL" id="VOHK01000003">
    <property type="protein sequence ID" value="TWT21516.1"/>
    <property type="molecule type" value="Genomic_DNA"/>
</dbReference>
<evidence type="ECO:0000256" key="1">
    <source>
        <dbReference type="SAM" id="SignalP"/>
    </source>
</evidence>
<proteinExistence type="predicted"/>
<dbReference type="Proteomes" id="UP000319980">
    <property type="component" value="Unassembled WGS sequence"/>
</dbReference>
<evidence type="ECO:0000259" key="2">
    <source>
        <dbReference type="Pfam" id="PF13472"/>
    </source>
</evidence>
<dbReference type="PANTHER" id="PTHR30383:SF5">
    <property type="entry name" value="SGNH HYDROLASE-TYPE ESTERASE DOMAIN-CONTAINING PROTEIN"/>
    <property type="match status" value="1"/>
</dbReference>
<dbReference type="GO" id="GO:0004622">
    <property type="term" value="F:phosphatidylcholine lysophospholipase activity"/>
    <property type="evidence" value="ECO:0007669"/>
    <property type="project" value="TreeGrafter"/>
</dbReference>
<evidence type="ECO:0000313" key="4">
    <source>
        <dbReference type="Proteomes" id="UP000319980"/>
    </source>
</evidence>
<dbReference type="RefSeq" id="WP_146387257.1">
    <property type="nucleotide sequence ID" value="NZ_VOHK01000003.1"/>
</dbReference>
<protein>
    <recommendedName>
        <fullName evidence="2">SGNH hydrolase-type esterase domain-containing protein</fullName>
    </recommendedName>
</protein>
<keyword evidence="1" id="KW-0732">Signal</keyword>
<sequence>MPASPCKALLLLFALATLLALPACRSAPQAASGDVPAGVDPVSSPAWAADMARFAAEDAATPPPPHPVVFTGSSSVRLWDTLAQDFPGVPVLNRGFGGSHMRDSVWYADPLVLRYRPRQVLVYAGDNDIDAGRSPAQVLSDFQALVARLHRDQPGLRIGYIAIKPSPLRAAQLERQREANALVREWAATRDGIDFIDVFTPMLDAQGQPDAGLFIEDRLHINARGYALWRGIIAPYLQQPD</sequence>
<dbReference type="AlphaFoldDB" id="A0A5C5U6M2"/>
<name>A0A5C5U6M2_9GAMM</name>
<comment type="caution">
    <text evidence="3">The sequence shown here is derived from an EMBL/GenBank/DDBJ whole genome shotgun (WGS) entry which is preliminary data.</text>
</comment>
<reference evidence="3 4" key="1">
    <citation type="journal article" date="2008" name="Int. J. Syst. Evol. Microbiol.">
        <title>Luteimonas marina sp. nov., isolated from seawater.</title>
        <authorList>
            <person name="Baik K.S."/>
            <person name="Park S.C."/>
            <person name="Kim M.S."/>
            <person name="Kim E.M."/>
            <person name="Park C."/>
            <person name="Chun J."/>
            <person name="Seong C.N."/>
        </authorList>
    </citation>
    <scope>NUCLEOTIDE SEQUENCE [LARGE SCALE GENOMIC DNA]</scope>
    <source>
        <strain evidence="3 4">FR1330</strain>
    </source>
</reference>
<dbReference type="Pfam" id="PF13472">
    <property type="entry name" value="Lipase_GDSL_2"/>
    <property type="match status" value="1"/>
</dbReference>
<dbReference type="PANTHER" id="PTHR30383">
    <property type="entry name" value="THIOESTERASE 1/PROTEASE 1/LYSOPHOSPHOLIPASE L1"/>
    <property type="match status" value="1"/>
</dbReference>
<dbReference type="InterPro" id="IPR013830">
    <property type="entry name" value="SGNH_hydro"/>
</dbReference>
<evidence type="ECO:0000313" key="3">
    <source>
        <dbReference type="EMBL" id="TWT21516.1"/>
    </source>
</evidence>
<dbReference type="Gene3D" id="3.40.50.1110">
    <property type="entry name" value="SGNH hydrolase"/>
    <property type="match status" value="1"/>
</dbReference>
<feature type="domain" description="SGNH hydrolase-type esterase" evidence="2">
    <location>
        <begin position="76"/>
        <end position="228"/>
    </location>
</feature>
<keyword evidence="4" id="KW-1185">Reference proteome</keyword>
<dbReference type="InterPro" id="IPR036514">
    <property type="entry name" value="SGNH_hydro_sf"/>
</dbReference>